<dbReference type="AlphaFoldDB" id="A0AAD7FSZ6"/>
<keyword evidence="3 5" id="KW-1133">Transmembrane helix</keyword>
<keyword evidence="4 5" id="KW-0472">Membrane</keyword>
<comment type="subcellular location">
    <subcellularLocation>
        <location evidence="1">Membrane</location>
        <topology evidence="1">Multi-pass membrane protein</topology>
    </subcellularLocation>
</comment>
<name>A0AAD7FSZ6_9AGAR</name>
<evidence type="ECO:0000313" key="7">
    <source>
        <dbReference type="Proteomes" id="UP001221142"/>
    </source>
</evidence>
<proteinExistence type="predicted"/>
<feature type="transmembrane region" description="Helical" evidence="5">
    <location>
        <begin position="126"/>
        <end position="148"/>
    </location>
</feature>
<dbReference type="EMBL" id="JARKIF010000004">
    <property type="protein sequence ID" value="KAJ7641551.1"/>
    <property type="molecule type" value="Genomic_DNA"/>
</dbReference>
<feature type="transmembrane region" description="Helical" evidence="5">
    <location>
        <begin position="168"/>
        <end position="189"/>
    </location>
</feature>
<comment type="caution">
    <text evidence="6">The sequence shown here is derived from an EMBL/GenBank/DDBJ whole genome shotgun (WGS) entry which is preliminary data.</text>
</comment>
<evidence type="ECO:0000256" key="2">
    <source>
        <dbReference type="ARBA" id="ARBA00022692"/>
    </source>
</evidence>
<evidence type="ECO:0000313" key="6">
    <source>
        <dbReference type="EMBL" id="KAJ7641551.1"/>
    </source>
</evidence>
<gene>
    <name evidence="6" type="ORF">FB45DRAFT_1022293</name>
</gene>
<feature type="transmembrane region" description="Helical" evidence="5">
    <location>
        <begin position="210"/>
        <end position="233"/>
    </location>
</feature>
<sequence>MSSDSGYVFPPGAARHYGYVPHEYVAIIFISLFGISTIVHVGQVIYYRMWWLLFTACLCGAGELVGWSGRLWSSLTPDQALTNPYMMQITTTIIAPTPLIAVNFILLTWIITRLGPCYARLTPSRYSLIFTSCDIFALVVQGAGGGIASGAHTVSGTQLGSNIMLGGIIFQFVAIIAYAALASDFFWHYSKDRPVHADVTRDRGCFELKMKTMVGALAFSTLVLFIRSIYRIIELAGGWHGRIIQTEVYFNVLDGGMVVLAIVVINLAHPGWLLGPQHTQAYLHNFEKTPGSARSSTGSLVKPTFLV</sequence>
<accession>A0AAD7FSZ6</accession>
<evidence type="ECO:0000256" key="4">
    <source>
        <dbReference type="ARBA" id="ARBA00023136"/>
    </source>
</evidence>
<evidence type="ECO:0000256" key="3">
    <source>
        <dbReference type="ARBA" id="ARBA00022989"/>
    </source>
</evidence>
<reference evidence="6" key="1">
    <citation type="submission" date="2023-03" db="EMBL/GenBank/DDBJ databases">
        <title>Massive genome expansion in bonnet fungi (Mycena s.s.) driven by repeated elements and novel gene families across ecological guilds.</title>
        <authorList>
            <consortium name="Lawrence Berkeley National Laboratory"/>
            <person name="Harder C.B."/>
            <person name="Miyauchi S."/>
            <person name="Viragh M."/>
            <person name="Kuo A."/>
            <person name="Thoen E."/>
            <person name="Andreopoulos B."/>
            <person name="Lu D."/>
            <person name="Skrede I."/>
            <person name="Drula E."/>
            <person name="Henrissat B."/>
            <person name="Morin E."/>
            <person name="Kohler A."/>
            <person name="Barry K."/>
            <person name="LaButti K."/>
            <person name="Morin E."/>
            <person name="Salamov A."/>
            <person name="Lipzen A."/>
            <person name="Mereny Z."/>
            <person name="Hegedus B."/>
            <person name="Baldrian P."/>
            <person name="Stursova M."/>
            <person name="Weitz H."/>
            <person name="Taylor A."/>
            <person name="Grigoriev I.V."/>
            <person name="Nagy L.G."/>
            <person name="Martin F."/>
            <person name="Kauserud H."/>
        </authorList>
    </citation>
    <scope>NUCLEOTIDE SEQUENCE</scope>
    <source>
        <strain evidence="6">9284</strain>
    </source>
</reference>
<dbReference type="Pfam" id="PF04479">
    <property type="entry name" value="RTA1"/>
    <property type="match status" value="1"/>
</dbReference>
<evidence type="ECO:0000256" key="5">
    <source>
        <dbReference type="SAM" id="Phobius"/>
    </source>
</evidence>
<feature type="transmembrane region" description="Helical" evidence="5">
    <location>
        <begin position="248"/>
        <end position="268"/>
    </location>
</feature>
<protein>
    <submittedName>
        <fullName evidence="6">RTA1-like protein</fullName>
    </submittedName>
</protein>
<keyword evidence="2 5" id="KW-0812">Transmembrane</keyword>
<dbReference type="GO" id="GO:0000324">
    <property type="term" value="C:fungal-type vacuole"/>
    <property type="evidence" value="ECO:0007669"/>
    <property type="project" value="TreeGrafter"/>
</dbReference>
<dbReference type="PANTHER" id="PTHR31465:SF9">
    <property type="entry name" value="SPHINGOID LONG-CHAIN BASE TRANSPORTER RSB1"/>
    <property type="match status" value="1"/>
</dbReference>
<evidence type="ECO:0000256" key="1">
    <source>
        <dbReference type="ARBA" id="ARBA00004141"/>
    </source>
</evidence>
<dbReference type="PANTHER" id="PTHR31465">
    <property type="entry name" value="PROTEIN RTA1-RELATED"/>
    <property type="match status" value="1"/>
</dbReference>
<organism evidence="6 7">
    <name type="scientific">Roridomyces roridus</name>
    <dbReference type="NCBI Taxonomy" id="1738132"/>
    <lineage>
        <taxon>Eukaryota</taxon>
        <taxon>Fungi</taxon>
        <taxon>Dikarya</taxon>
        <taxon>Basidiomycota</taxon>
        <taxon>Agaricomycotina</taxon>
        <taxon>Agaricomycetes</taxon>
        <taxon>Agaricomycetidae</taxon>
        <taxon>Agaricales</taxon>
        <taxon>Marasmiineae</taxon>
        <taxon>Mycenaceae</taxon>
        <taxon>Roridomyces</taxon>
    </lineage>
</organism>
<dbReference type="GO" id="GO:0005886">
    <property type="term" value="C:plasma membrane"/>
    <property type="evidence" value="ECO:0007669"/>
    <property type="project" value="TreeGrafter"/>
</dbReference>
<dbReference type="Proteomes" id="UP001221142">
    <property type="component" value="Unassembled WGS sequence"/>
</dbReference>
<feature type="transmembrane region" description="Helical" evidence="5">
    <location>
        <begin position="24"/>
        <end position="42"/>
    </location>
</feature>
<dbReference type="InterPro" id="IPR007568">
    <property type="entry name" value="RTA1"/>
</dbReference>
<feature type="transmembrane region" description="Helical" evidence="5">
    <location>
        <begin position="89"/>
        <end position="114"/>
    </location>
</feature>
<keyword evidence="7" id="KW-1185">Reference proteome</keyword>
<feature type="transmembrane region" description="Helical" evidence="5">
    <location>
        <begin position="49"/>
        <end position="69"/>
    </location>
</feature>